<organism evidence="1">
    <name type="scientific">Pyricularia oryzae (strain Y34)</name>
    <name type="common">Rice blast fungus</name>
    <name type="synonym">Magnaporthe oryzae</name>
    <dbReference type="NCBI Taxonomy" id="1143189"/>
    <lineage>
        <taxon>Eukaryota</taxon>
        <taxon>Fungi</taxon>
        <taxon>Dikarya</taxon>
        <taxon>Ascomycota</taxon>
        <taxon>Pezizomycotina</taxon>
        <taxon>Sordariomycetes</taxon>
        <taxon>Sordariomycetidae</taxon>
        <taxon>Magnaporthales</taxon>
        <taxon>Pyriculariaceae</taxon>
        <taxon>Pyricularia</taxon>
    </lineage>
</organism>
<accession>A0AA97NMM3</accession>
<evidence type="ECO:0000313" key="1">
    <source>
        <dbReference type="EMBL" id="ELQ32938.1"/>
    </source>
</evidence>
<proteinExistence type="predicted"/>
<name>A0AA97NMM3_PYRO3</name>
<sequence>MSRASPRSSLKGSSEGGEFWTLSYVGCPPAIETLIKNQGNRLGRQAEM</sequence>
<gene>
    <name evidence="1" type="ORF">OOU_Y34scaffold01008g3</name>
</gene>
<dbReference type="AlphaFoldDB" id="A0AA97NMM3"/>
<protein>
    <submittedName>
        <fullName evidence="1">Uncharacterized protein</fullName>
    </submittedName>
</protein>
<dbReference type="Proteomes" id="UP000011086">
    <property type="component" value="Unassembled WGS sequence"/>
</dbReference>
<reference evidence="1" key="1">
    <citation type="journal article" date="2012" name="PLoS Genet.">
        <title>Comparative analysis of the genomes of two field isolates of the rice blast fungus Magnaporthe oryzae.</title>
        <authorList>
            <person name="Xue M."/>
            <person name="Yang J."/>
            <person name="Li Z."/>
            <person name="Hu S."/>
            <person name="Yao N."/>
            <person name="Dean R.A."/>
            <person name="Zhao W."/>
            <person name="Shen M."/>
            <person name="Zhang H."/>
            <person name="Li C."/>
            <person name="Liu L."/>
            <person name="Cao L."/>
            <person name="Xu X."/>
            <person name="Xing Y."/>
            <person name="Hsiang T."/>
            <person name="Zhang Z."/>
            <person name="Xu J.R."/>
            <person name="Peng Y.L."/>
        </authorList>
    </citation>
    <scope>NUCLEOTIDE SEQUENCE</scope>
    <source>
        <strain evidence="1">Y34</strain>
    </source>
</reference>
<dbReference type="EMBL" id="JH793906">
    <property type="protein sequence ID" value="ELQ32938.1"/>
    <property type="molecule type" value="Genomic_DNA"/>
</dbReference>